<protein>
    <submittedName>
        <fullName evidence="5">Acyl-coenzyme A</fullName>
    </submittedName>
</protein>
<dbReference type="InterPro" id="IPR000873">
    <property type="entry name" value="AMP-dep_synth/lig_dom"/>
</dbReference>
<proteinExistence type="inferred from homology"/>
<evidence type="ECO:0000256" key="2">
    <source>
        <dbReference type="ARBA" id="ARBA00022598"/>
    </source>
</evidence>
<dbReference type="AlphaFoldDB" id="A0A401GR22"/>
<sequence length="572" mass="63038">MVIHSFYGPVPPQPDENVHTLLFEERPWPEPADFPLHIDGLTGETRTRQEFADRMYDSATALGTPGSQGGLGLGADGDIVGILSHNSLDYIVLMHSLLRIATPFALLSAHSTPFELGNSLRTSKATCLFVQPELLPVALGGAREAGLLEDRIYILQGSVPGRRSLADMILDVRARTLSRIPARPAKQDTLAYLVFSSGTTGLPKAVMISHGNIRYSLIQQDIALRAEDALPPVFPPPVCLAILPFYHTYGLHISCLRPLYTSSTHVIIPKWNVDLVLELIPKYQIAMLPLIPSAIHQLVHHKNIDKADFSSVMTFGSGAAYLPPDLMERFSQLLQKPHEVAEGYGSSEGTIATLRRTTTRTLNGRYPMKRGATGILIAGMSARIVRADGTDADVGEPGELWLSGGNVALGYFGNEKATREAFQDGWLKTGDRFYVDKDGFFFFVDRVKDTLKVSGLQVSPSEIEAVLMTHPGRLIVDVCVGGVPGGRTSDELVPRAWVVLSEDGMRRGLREVCAEMERWARANLSQYKWLRGGIGIVNEIPKNPTGKVLRRVLQERHEQELQMRKKIPQSKL</sequence>
<reference evidence="5 6" key="1">
    <citation type="journal article" date="2018" name="Sci. Rep.">
        <title>Genome sequence of the cauliflower mushroom Sparassis crispa (Hanabiratake) and its association with beneficial usage.</title>
        <authorList>
            <person name="Kiyama R."/>
            <person name="Furutani Y."/>
            <person name="Kawaguchi K."/>
            <person name="Nakanishi T."/>
        </authorList>
    </citation>
    <scope>NUCLEOTIDE SEQUENCE [LARGE SCALE GENOMIC DNA]</scope>
</reference>
<dbReference type="PANTHER" id="PTHR24096">
    <property type="entry name" value="LONG-CHAIN-FATTY-ACID--COA LIGASE"/>
    <property type="match status" value="1"/>
</dbReference>
<dbReference type="PROSITE" id="PS00455">
    <property type="entry name" value="AMP_BINDING"/>
    <property type="match status" value="1"/>
</dbReference>
<comment type="caution">
    <text evidence="5">The sequence shown here is derived from an EMBL/GenBank/DDBJ whole genome shotgun (WGS) entry which is preliminary data.</text>
</comment>
<name>A0A401GR22_9APHY</name>
<dbReference type="InterPro" id="IPR020845">
    <property type="entry name" value="AMP-binding_CS"/>
</dbReference>
<feature type="domain" description="AMP-binding enzyme C-terminal" evidence="4">
    <location>
        <begin position="462"/>
        <end position="547"/>
    </location>
</feature>
<dbReference type="Gene3D" id="3.30.300.30">
    <property type="match status" value="1"/>
</dbReference>
<dbReference type="Proteomes" id="UP000287166">
    <property type="component" value="Unassembled WGS sequence"/>
</dbReference>
<dbReference type="RefSeq" id="XP_027615077.1">
    <property type="nucleotide sequence ID" value="XM_027759276.1"/>
</dbReference>
<dbReference type="SUPFAM" id="SSF56801">
    <property type="entry name" value="Acetyl-CoA synthetase-like"/>
    <property type="match status" value="1"/>
</dbReference>
<dbReference type="OrthoDB" id="1898221at2759"/>
<keyword evidence="6" id="KW-1185">Reference proteome</keyword>
<dbReference type="InterPro" id="IPR042099">
    <property type="entry name" value="ANL_N_sf"/>
</dbReference>
<dbReference type="Gene3D" id="3.40.50.12780">
    <property type="entry name" value="N-terminal domain of ligase-like"/>
    <property type="match status" value="1"/>
</dbReference>
<dbReference type="InterPro" id="IPR045851">
    <property type="entry name" value="AMP-bd_C_sf"/>
</dbReference>
<dbReference type="Pfam" id="PF00501">
    <property type="entry name" value="AMP-binding"/>
    <property type="match status" value="1"/>
</dbReference>
<dbReference type="STRING" id="139825.A0A401GR22"/>
<dbReference type="InParanoid" id="A0A401GR22"/>
<organism evidence="5 6">
    <name type="scientific">Sparassis crispa</name>
    <dbReference type="NCBI Taxonomy" id="139825"/>
    <lineage>
        <taxon>Eukaryota</taxon>
        <taxon>Fungi</taxon>
        <taxon>Dikarya</taxon>
        <taxon>Basidiomycota</taxon>
        <taxon>Agaricomycotina</taxon>
        <taxon>Agaricomycetes</taxon>
        <taxon>Polyporales</taxon>
        <taxon>Sparassidaceae</taxon>
        <taxon>Sparassis</taxon>
    </lineage>
</organism>
<evidence type="ECO:0000259" key="3">
    <source>
        <dbReference type="Pfam" id="PF00501"/>
    </source>
</evidence>
<evidence type="ECO:0000256" key="1">
    <source>
        <dbReference type="ARBA" id="ARBA00006432"/>
    </source>
</evidence>
<accession>A0A401GR22</accession>
<evidence type="ECO:0000259" key="4">
    <source>
        <dbReference type="Pfam" id="PF13193"/>
    </source>
</evidence>
<dbReference type="EMBL" id="BFAD01000006">
    <property type="protein sequence ID" value="GBE84164.1"/>
    <property type="molecule type" value="Genomic_DNA"/>
</dbReference>
<dbReference type="PANTHER" id="PTHR24096:SF149">
    <property type="entry name" value="AMP-BINDING DOMAIN-CONTAINING PROTEIN-RELATED"/>
    <property type="match status" value="1"/>
</dbReference>
<dbReference type="GO" id="GO:0016405">
    <property type="term" value="F:CoA-ligase activity"/>
    <property type="evidence" value="ECO:0007669"/>
    <property type="project" value="TreeGrafter"/>
</dbReference>
<keyword evidence="2" id="KW-0436">Ligase</keyword>
<evidence type="ECO:0000313" key="5">
    <source>
        <dbReference type="EMBL" id="GBE84164.1"/>
    </source>
</evidence>
<feature type="domain" description="AMP-dependent synthetase/ligase" evidence="3">
    <location>
        <begin position="71"/>
        <end position="412"/>
    </location>
</feature>
<dbReference type="Pfam" id="PF13193">
    <property type="entry name" value="AMP-binding_C"/>
    <property type="match status" value="1"/>
</dbReference>
<comment type="similarity">
    <text evidence="1">Belongs to the ATP-dependent AMP-binding enzyme family.</text>
</comment>
<dbReference type="GeneID" id="38781081"/>
<evidence type="ECO:0000313" key="6">
    <source>
        <dbReference type="Proteomes" id="UP000287166"/>
    </source>
</evidence>
<gene>
    <name evidence="5" type="ORF">SCP_0601420</name>
</gene>
<dbReference type="InterPro" id="IPR025110">
    <property type="entry name" value="AMP-bd_C"/>
</dbReference>